<dbReference type="InterPro" id="IPR009799">
    <property type="entry name" value="EthD_dom"/>
</dbReference>
<sequence length="147" mass="17039">MAEQAAAPPQVPTQLIKFSVYLYKKEDIPYDEFLNWVTKEYPSKAAPIMKRHGVVQWTQTVTPPHFRTPFRAALQHMGRQQWTVPDYDVVMSYWIPTPDTMQALTQDPEWIELEHKEAMPRANMTIGHFEIGHEIVQFGEVRAEGTA</sequence>
<dbReference type="InterPro" id="IPR011008">
    <property type="entry name" value="Dimeric_a/b-barrel"/>
</dbReference>
<evidence type="ECO:0000256" key="1">
    <source>
        <dbReference type="ARBA" id="ARBA00005986"/>
    </source>
</evidence>
<organism evidence="3 4">
    <name type="scientific">Apiosordaria backusii</name>
    <dbReference type="NCBI Taxonomy" id="314023"/>
    <lineage>
        <taxon>Eukaryota</taxon>
        <taxon>Fungi</taxon>
        <taxon>Dikarya</taxon>
        <taxon>Ascomycota</taxon>
        <taxon>Pezizomycotina</taxon>
        <taxon>Sordariomycetes</taxon>
        <taxon>Sordariomycetidae</taxon>
        <taxon>Sordariales</taxon>
        <taxon>Lasiosphaeriaceae</taxon>
        <taxon>Apiosordaria</taxon>
    </lineage>
</organism>
<comment type="caution">
    <text evidence="3">The sequence shown here is derived from an EMBL/GenBank/DDBJ whole genome shotgun (WGS) entry which is preliminary data.</text>
</comment>
<feature type="domain" description="EthD" evidence="2">
    <location>
        <begin position="25"/>
        <end position="113"/>
    </location>
</feature>
<evidence type="ECO:0000313" key="3">
    <source>
        <dbReference type="EMBL" id="KAK0748470.1"/>
    </source>
</evidence>
<keyword evidence="4" id="KW-1185">Reference proteome</keyword>
<evidence type="ECO:0000313" key="4">
    <source>
        <dbReference type="Proteomes" id="UP001172159"/>
    </source>
</evidence>
<dbReference type="AlphaFoldDB" id="A0AA40K768"/>
<dbReference type="Gene3D" id="3.30.70.100">
    <property type="match status" value="1"/>
</dbReference>
<evidence type="ECO:0000259" key="2">
    <source>
        <dbReference type="Pfam" id="PF07110"/>
    </source>
</evidence>
<comment type="similarity">
    <text evidence="1">Belongs to the tpcK family.</text>
</comment>
<accession>A0AA40K768</accession>
<gene>
    <name evidence="3" type="ORF">B0T21DRAFT_380290</name>
</gene>
<dbReference type="EMBL" id="JAUKTV010000001">
    <property type="protein sequence ID" value="KAK0748470.1"/>
    <property type="molecule type" value="Genomic_DNA"/>
</dbReference>
<reference evidence="3" key="1">
    <citation type="submission" date="2023-06" db="EMBL/GenBank/DDBJ databases">
        <title>Genome-scale phylogeny and comparative genomics of the fungal order Sordariales.</title>
        <authorList>
            <consortium name="Lawrence Berkeley National Laboratory"/>
            <person name="Hensen N."/>
            <person name="Bonometti L."/>
            <person name="Westerberg I."/>
            <person name="Brannstrom I.O."/>
            <person name="Guillou S."/>
            <person name="Cros-Aarteil S."/>
            <person name="Calhoun S."/>
            <person name="Haridas S."/>
            <person name="Kuo A."/>
            <person name="Mondo S."/>
            <person name="Pangilinan J."/>
            <person name="Riley R."/>
            <person name="Labutti K."/>
            <person name="Andreopoulos B."/>
            <person name="Lipzen A."/>
            <person name="Chen C."/>
            <person name="Yanf M."/>
            <person name="Daum C."/>
            <person name="Ng V."/>
            <person name="Clum A."/>
            <person name="Steindorff A."/>
            <person name="Ohm R."/>
            <person name="Martin F."/>
            <person name="Silar P."/>
            <person name="Natvig D."/>
            <person name="Lalanne C."/>
            <person name="Gautier V."/>
            <person name="Ament-Velasquez S.L."/>
            <person name="Kruys A."/>
            <person name="Hutchinson M.I."/>
            <person name="Powell A.J."/>
            <person name="Barry K."/>
            <person name="Miller A.N."/>
            <person name="Grigoriev I.V."/>
            <person name="Debuchy R."/>
            <person name="Gladieux P."/>
            <person name="Thoren M.H."/>
            <person name="Johannesson H."/>
        </authorList>
    </citation>
    <scope>NUCLEOTIDE SEQUENCE</scope>
    <source>
        <strain evidence="3">CBS 540.89</strain>
    </source>
</reference>
<proteinExistence type="inferred from homology"/>
<protein>
    <recommendedName>
        <fullName evidence="2">EthD domain-containing protein</fullName>
    </recommendedName>
</protein>
<dbReference type="Proteomes" id="UP001172159">
    <property type="component" value="Unassembled WGS sequence"/>
</dbReference>
<dbReference type="SUPFAM" id="SSF54909">
    <property type="entry name" value="Dimeric alpha+beta barrel"/>
    <property type="match status" value="1"/>
</dbReference>
<name>A0AA40K768_9PEZI</name>
<dbReference type="GO" id="GO:0016491">
    <property type="term" value="F:oxidoreductase activity"/>
    <property type="evidence" value="ECO:0007669"/>
    <property type="project" value="InterPro"/>
</dbReference>
<dbReference type="Pfam" id="PF07110">
    <property type="entry name" value="EthD"/>
    <property type="match status" value="1"/>
</dbReference>